<dbReference type="EMBL" id="FUYP01000003">
    <property type="protein sequence ID" value="SKB32568.1"/>
    <property type="molecule type" value="Genomic_DNA"/>
</dbReference>
<keyword evidence="1" id="KW-0808">Transferase</keyword>
<organism evidence="1 2">
    <name type="scientific">Sphingopyxis flava</name>
    <dbReference type="NCBI Taxonomy" id="1507287"/>
    <lineage>
        <taxon>Bacteria</taxon>
        <taxon>Pseudomonadati</taxon>
        <taxon>Pseudomonadota</taxon>
        <taxon>Alphaproteobacteria</taxon>
        <taxon>Sphingomonadales</taxon>
        <taxon>Sphingomonadaceae</taxon>
        <taxon>Sphingopyxis</taxon>
    </lineage>
</organism>
<gene>
    <name evidence="1" type="ORF">SAMN06295937_100392</name>
</gene>
<keyword evidence="2" id="KW-1185">Reference proteome</keyword>
<evidence type="ECO:0000313" key="2">
    <source>
        <dbReference type="Proteomes" id="UP000190044"/>
    </source>
</evidence>
<evidence type="ECO:0000313" key="1">
    <source>
        <dbReference type="EMBL" id="SKB32568.1"/>
    </source>
</evidence>
<sequence>MTDPFLIEGPALISFSGGRTSAYMLWRILQAHGGTLPDDVHVCFANTGKEREETLRFVHECATRWGVRVRWLEFVTERKSAGPEGRIQEVGYNSASREGEPFDRLIAEKQAVPSTIRGRWCTDYLKVRTLQDFMALHGLGPGQYVEVIGIRADEADRARRLREKERNASRKIETPLIAAGIRKDDVLGFWKRQDFDLQLPRGYGNCDHCPFVGLKNRVARARFDPAGTFWWAKHEKDRNFAMGRESVVEILGMVAQSPELIPDDYADAECGLWCAGEAA</sequence>
<dbReference type="Gene3D" id="3.40.50.620">
    <property type="entry name" value="HUPs"/>
    <property type="match status" value="1"/>
</dbReference>
<dbReference type="Proteomes" id="UP000190044">
    <property type="component" value="Unassembled WGS sequence"/>
</dbReference>
<name>A0A1T5AC88_9SPHN</name>
<protein>
    <submittedName>
        <fullName evidence="1">3'-phosphoadenosine 5'-phosphosulfate sulfotransferase (PAPS reductase)/FAD synthetase</fullName>
    </submittedName>
</protein>
<dbReference type="AlphaFoldDB" id="A0A1T5AC88"/>
<dbReference type="SUPFAM" id="SSF52402">
    <property type="entry name" value="Adenine nucleotide alpha hydrolases-like"/>
    <property type="match status" value="1"/>
</dbReference>
<dbReference type="RefSeq" id="WP_079637282.1">
    <property type="nucleotide sequence ID" value="NZ_FUYP01000003.1"/>
</dbReference>
<dbReference type="GO" id="GO:0016740">
    <property type="term" value="F:transferase activity"/>
    <property type="evidence" value="ECO:0007669"/>
    <property type="project" value="UniProtKB-KW"/>
</dbReference>
<dbReference type="InterPro" id="IPR014729">
    <property type="entry name" value="Rossmann-like_a/b/a_fold"/>
</dbReference>
<accession>A0A1T5AC88</accession>
<reference evidence="2" key="1">
    <citation type="submission" date="2017-02" db="EMBL/GenBank/DDBJ databases">
        <authorList>
            <person name="Varghese N."/>
            <person name="Submissions S."/>
        </authorList>
    </citation>
    <scope>NUCLEOTIDE SEQUENCE [LARGE SCALE GENOMIC DNA]</scope>
    <source>
        <strain evidence="2">R11H</strain>
    </source>
</reference>
<dbReference type="OrthoDB" id="9771966at2"/>
<proteinExistence type="predicted"/>